<protein>
    <recommendedName>
        <fullName evidence="5">Peptidase S1 domain-containing protein</fullName>
    </recommendedName>
</protein>
<feature type="disulfide bond" evidence="2">
    <location>
        <begin position="1644"/>
        <end position="1656"/>
    </location>
</feature>
<feature type="domain" description="Peptidase S1" evidence="5">
    <location>
        <begin position="1883"/>
        <end position="2109"/>
    </location>
</feature>
<dbReference type="Pfam" id="PF15494">
    <property type="entry name" value="SRCR_2"/>
    <property type="match status" value="1"/>
</dbReference>
<dbReference type="GO" id="GO:0004252">
    <property type="term" value="F:serine-type endopeptidase activity"/>
    <property type="evidence" value="ECO:0007669"/>
    <property type="project" value="InterPro"/>
</dbReference>
<reference evidence="6" key="1">
    <citation type="submission" date="2020-03" db="EMBL/GenBank/DDBJ databases">
        <authorList>
            <person name="Chebbi M.A."/>
            <person name="Drezen J.M."/>
        </authorList>
    </citation>
    <scope>NUCLEOTIDE SEQUENCE</scope>
    <source>
        <tissue evidence="6">Whole body</tissue>
    </source>
</reference>
<feature type="region of interest" description="Disordered" evidence="3">
    <location>
        <begin position="355"/>
        <end position="376"/>
    </location>
</feature>
<keyword evidence="4" id="KW-1133">Transmembrane helix</keyword>
<evidence type="ECO:0000313" key="7">
    <source>
        <dbReference type="Proteomes" id="UP000729913"/>
    </source>
</evidence>
<feature type="disulfide bond" evidence="2">
    <location>
        <begin position="1612"/>
        <end position="1630"/>
    </location>
</feature>
<dbReference type="CDD" id="cd00112">
    <property type="entry name" value="LDLa"/>
    <property type="match status" value="5"/>
</dbReference>
<evidence type="ECO:0000256" key="3">
    <source>
        <dbReference type="SAM" id="MobiDB-lite"/>
    </source>
</evidence>
<feature type="disulfide bond" evidence="2">
    <location>
        <begin position="1624"/>
        <end position="1639"/>
    </location>
</feature>
<sequence>MACNGLAMNSLNGFGSPFGESVLCGWISQGQPLFAFSNVCLHSIIMFTCLTYRRVLGTYVNKGKAVSCKMSDLGTDNPAFSNADECLDSNISKNLENSYTESVQQEHKDKSSVISNGNSFVSQHYVEPNQNNSDVQYKTETRIEVPGEEEKTSNTAKTNGVNGNSNNNDVSFLNTSVTSAQINDGKKEQIEAVNLELVSMKPYTGNNLQTKGQEACELPSDPYEEYFVPVNEHRKYISSSPSTEVETTVAGVRFDLGPGVGREGLSLRDPTAGLVDYSHWLNALRGEKLYVTKDKRTKSSYWRRIICWTFGLTVLALALIIAILAATGVILTQEATQPLDNDHHRSLDNVNTAGSKEFIKNPPASPPPETSTFPPWQTTDESMLKTVPEAVEGSIWLDNLIWNDDLINAKSRVYRSTAMEIENSLRDMILPVGSITVVKVYNITSSGQVMFRIGYPPTPTPEMLQESIEKRLRENSNMIGKYHLRRLNVKRLIDECQYGYLNCSGVCKFDYIHAVFNCEDDYLSDVSLDADEPNSMSNSDMVQGRGRIPDHPFEAEDHDHWMDHHYHEHEGLVTEPKINPMNKPQFEPVPEPAPEPTAEPTPKSTPIAEHKLTLDKSAEGLKDSVDSELDFSKVIPVEPEEMAKSQLESDILSKRPFEMKSKTSSTPVNKFEKPDSEVSKEPNFEMELSSKLTLKPDIFEDLTTIEPLPVIPLSSIPDDNSLLDNSKEIHEMLPTAIPEISEHHRLIDEKLSESVKPVELESEDSTMNSRVNSSSKETESSTIIVENSTTEVNTPKTHNMDFIVTTPEPKIQESNDSYTVNQGPDSGLPGMPESIIKNEDSLNDSIINSMPLSNDPTMTPQSIPERIDPYLLIKQTLEAAKSKERLDSSIISSNIPSSVMLNETSENSSEGSTVVYEKTHEGMSPFLPEIIYEKDTTKKAPRLDKDEQHYPNPFEPNVEDVIMHNLDSKTDTLITLNHDVNGTQFTDLVNKINESHGVQQTETSHKEDASTVDMMTTMTTTLLNTQTNLAMTKELVVDAKDLEVRHFDSMITGEVMNDMHVEQGNDSNANDDRLRENIGKVVDDPVNITAMLQEREQSDDPMINSQLTTFDDGKSVPLIEKDDDKTDLHNKFEENAVEDQYNDIIEERISKKIESSGLKSSKKNLLAVEPKMKSTTAKNSETTVTIDNTTSGSISNLDSANPLLKVTTEETVKDKIDDSSKFTTETPIIPVEIQQDISTTEITEKVESTMMSNSDNIVTNVPETTTSMSLIESKMTTNQTPIMPREFMTTEISTSEKMPQTPDSPSESTESTTESMQQDKDITTEAPKVSTVGLDNIKPVSELIFDDPEPEMYDHSKFFTTTEPALMDHTLMHQLVPEDLSEELLKIIPLDADDVTEKTSTETTKMPEMQVTDSTDISMSTVEHDISSVPRLKIVEITSVSQPPQMQNHSSIINATIVFQTQQTEQMNSRMNNLPSSHPTPDVIPVHEAIEDDEENPMIIPFSRMKNIQPLLNATTEVKEEKEDEQSKETTIHSIVSSTVATIQTSSPDEKSTSMFKFSKCNIGQFQCVNGTSRDGAYCVNLSSKCDSENDCSDGSDELNCEDEGCPGNFQCKSGQCLGRHLVCNGIVDCDDRSDEDNCEEWACHFDEFKCPNGRCIPDLWRCNGRPDCEDHRDEYSCSKSCGNDEYLCPSENWCIPQTWRCNGVSECANGEDEKLCDCSLDQFKCQTGGCVALDQVCDGIEHCPDRSDEWNCLLANTTNSTQKNSDDDERLVPTGQPMLLKIKKFDNKHYPICADNWTKNHSDLYCRLLGYFGSETTESVEQNDFVKILRLKEVKESHYQDTTNLIAELELSDNCPSKQFVKVSCQEFSCGSLDNEGPTARLVGGTPAGEGQWSSVALLKEIKSGTACTASVLGPMHALASYSCIHKHRQSNSWEIYTGRDLQKSTQVKNIIPYPQVKYNQFLYNDDIALIQLDEPLVFSRNVSAVCLPNQQFQPRALCVTAGWGFPLNGEINLKLKFLPIPIYNSEECNATSHYAGFITKSNICAGFTGADKGTCYNDEGAPLMCASETGRWELQGLLSHHSRCSRDHPAIYSSLSPAISWLQHSIPALQNQIQ</sequence>
<feature type="disulfide bond" evidence="2">
    <location>
        <begin position="1738"/>
        <end position="1753"/>
    </location>
</feature>
<keyword evidence="7" id="KW-1185">Reference proteome</keyword>
<feature type="disulfide bond" evidence="2">
    <location>
        <begin position="1719"/>
        <end position="1731"/>
    </location>
</feature>
<dbReference type="InterPro" id="IPR023415">
    <property type="entry name" value="LDLR_class-A_CS"/>
</dbReference>
<feature type="compositionally biased region" description="Pro residues" evidence="3">
    <location>
        <begin position="587"/>
        <end position="599"/>
    </location>
</feature>
<dbReference type="SMART" id="SM00192">
    <property type="entry name" value="LDLa"/>
    <property type="match status" value="5"/>
</dbReference>
<dbReference type="OrthoDB" id="9990982at2759"/>
<comment type="caution">
    <text evidence="6">The sequence shown here is derived from an EMBL/GenBank/DDBJ whole genome shotgun (WGS) entry which is preliminary data.</text>
</comment>
<comment type="caution">
    <text evidence="2">Lacks conserved residue(s) required for the propagation of feature annotation.</text>
</comment>
<feature type="compositionally biased region" description="Low complexity" evidence="3">
    <location>
        <begin position="159"/>
        <end position="170"/>
    </location>
</feature>
<dbReference type="CDD" id="cd00190">
    <property type="entry name" value="Tryp_SPc"/>
    <property type="match status" value="1"/>
</dbReference>
<keyword evidence="1 2" id="KW-1015">Disulfide bond</keyword>
<evidence type="ECO:0000313" key="6">
    <source>
        <dbReference type="EMBL" id="KAG8036440.1"/>
    </source>
</evidence>
<feature type="disulfide bond" evidence="2">
    <location>
        <begin position="1663"/>
        <end position="1678"/>
    </location>
</feature>
<feature type="region of interest" description="Disordered" evidence="3">
    <location>
        <begin position="581"/>
        <end position="605"/>
    </location>
</feature>
<feature type="region of interest" description="Disordered" evidence="3">
    <location>
        <begin position="755"/>
        <end position="782"/>
    </location>
</feature>
<organism evidence="6 7">
    <name type="scientific">Cotesia typhae</name>
    <dbReference type="NCBI Taxonomy" id="2053667"/>
    <lineage>
        <taxon>Eukaryota</taxon>
        <taxon>Metazoa</taxon>
        <taxon>Ecdysozoa</taxon>
        <taxon>Arthropoda</taxon>
        <taxon>Hexapoda</taxon>
        <taxon>Insecta</taxon>
        <taxon>Pterygota</taxon>
        <taxon>Neoptera</taxon>
        <taxon>Endopterygota</taxon>
        <taxon>Hymenoptera</taxon>
        <taxon>Apocrita</taxon>
        <taxon>Ichneumonoidea</taxon>
        <taxon>Braconidae</taxon>
        <taxon>Microgastrinae</taxon>
        <taxon>Cotesia</taxon>
    </lineage>
</organism>
<dbReference type="InterPro" id="IPR001254">
    <property type="entry name" value="Trypsin_dom"/>
</dbReference>
<dbReference type="PROSITE" id="PS50068">
    <property type="entry name" value="LDLRA_2"/>
    <property type="match status" value="5"/>
</dbReference>
<feature type="region of interest" description="Disordered" evidence="3">
    <location>
        <begin position="659"/>
        <end position="684"/>
    </location>
</feature>
<reference evidence="6" key="2">
    <citation type="submission" date="2021-04" db="EMBL/GenBank/DDBJ databases">
        <title>Genome-wide patterns of bracovirus chromosomal integration into multiple host tissues during parasitism.</title>
        <authorList>
            <person name="Chebbi M.A.C."/>
        </authorList>
    </citation>
    <scope>NUCLEOTIDE SEQUENCE</scope>
    <source>
        <tissue evidence="6">Whole body</tissue>
    </source>
</reference>
<evidence type="ECO:0000256" key="2">
    <source>
        <dbReference type="PROSITE-ProRule" id="PRU00124"/>
    </source>
</evidence>
<dbReference type="PANTHER" id="PTHR24252:SF7">
    <property type="entry name" value="HYALIN"/>
    <property type="match status" value="1"/>
</dbReference>
<evidence type="ECO:0000256" key="1">
    <source>
        <dbReference type="ARBA" id="ARBA00023157"/>
    </source>
</evidence>
<dbReference type="PANTHER" id="PTHR24252">
    <property type="entry name" value="ACROSIN-RELATED"/>
    <property type="match status" value="1"/>
</dbReference>
<dbReference type="SMART" id="SM00020">
    <property type="entry name" value="Tryp_SPc"/>
    <property type="match status" value="1"/>
</dbReference>
<dbReference type="GO" id="GO:0006508">
    <property type="term" value="P:proteolysis"/>
    <property type="evidence" value="ECO:0007669"/>
    <property type="project" value="InterPro"/>
</dbReference>
<name>A0A8J5QMZ4_9HYME</name>
<feature type="disulfide bond" evidence="2">
    <location>
        <begin position="1702"/>
        <end position="1717"/>
    </location>
</feature>
<dbReference type="Pfam" id="PF00089">
    <property type="entry name" value="Trypsin"/>
    <property type="match status" value="1"/>
</dbReference>
<dbReference type="PROSITE" id="PS01209">
    <property type="entry name" value="LDLRA_1"/>
    <property type="match status" value="4"/>
</dbReference>
<evidence type="ECO:0000259" key="5">
    <source>
        <dbReference type="PROSITE" id="PS50240"/>
    </source>
</evidence>
<dbReference type="Proteomes" id="UP000729913">
    <property type="component" value="Unassembled WGS sequence"/>
</dbReference>
<dbReference type="EMBL" id="JAAOIC020000048">
    <property type="protein sequence ID" value="KAG8036440.1"/>
    <property type="molecule type" value="Genomic_DNA"/>
</dbReference>
<feature type="disulfide bond" evidence="2">
    <location>
        <begin position="1586"/>
        <end position="1601"/>
    </location>
</feature>
<dbReference type="InterPro" id="IPR002172">
    <property type="entry name" value="LDrepeatLR_classA_rpt"/>
</dbReference>
<gene>
    <name evidence="6" type="ORF">G9C98_003762</name>
</gene>
<proteinExistence type="predicted"/>
<dbReference type="PROSITE" id="PS50240">
    <property type="entry name" value="TRYPSIN_DOM"/>
    <property type="match status" value="1"/>
</dbReference>
<evidence type="ECO:0000256" key="4">
    <source>
        <dbReference type="SAM" id="Phobius"/>
    </source>
</evidence>
<feature type="region of interest" description="Disordered" evidence="3">
    <location>
        <begin position="1291"/>
        <end position="1326"/>
    </location>
</feature>
<feature type="disulfide bond" evidence="2">
    <location>
        <begin position="1726"/>
        <end position="1744"/>
    </location>
</feature>
<feature type="compositionally biased region" description="Basic and acidic residues" evidence="3">
    <location>
        <begin position="670"/>
        <end position="683"/>
    </location>
</feature>
<dbReference type="Pfam" id="PF00057">
    <property type="entry name" value="Ldl_recept_a"/>
    <property type="match status" value="5"/>
</dbReference>
<keyword evidence="4" id="KW-0812">Transmembrane</keyword>
<feature type="compositionally biased region" description="Low complexity" evidence="3">
    <location>
        <begin position="1299"/>
        <end position="1316"/>
    </location>
</feature>
<feature type="transmembrane region" description="Helical" evidence="4">
    <location>
        <begin position="305"/>
        <end position="331"/>
    </location>
</feature>
<keyword evidence="4" id="KW-0472">Membrane</keyword>
<accession>A0A8J5QMZ4</accession>
<dbReference type="GO" id="GO:0016020">
    <property type="term" value="C:membrane"/>
    <property type="evidence" value="ECO:0007669"/>
    <property type="project" value="InterPro"/>
</dbReference>
<dbReference type="InterPro" id="IPR001190">
    <property type="entry name" value="SRCR"/>
</dbReference>
<feature type="region of interest" description="Disordered" evidence="3">
    <location>
        <begin position="144"/>
        <end position="170"/>
    </location>
</feature>
<feature type="disulfide bond" evidence="2">
    <location>
        <begin position="1651"/>
        <end position="1669"/>
    </location>
</feature>